<dbReference type="SUPFAM" id="SSF53756">
    <property type="entry name" value="UDP-Glycosyltransferase/glycogen phosphorylase"/>
    <property type="match status" value="1"/>
</dbReference>
<dbReference type="PANTHER" id="PTHR12526">
    <property type="entry name" value="GLYCOSYLTRANSFERASE"/>
    <property type="match status" value="1"/>
</dbReference>
<sequence length="391" mass="44714">MINSLDKKQLKVAVLLDKDIPTDHSFVQGTLENSLSKRNCHITFIGYKSNIESSKKDNVSFIYVQKGSANFFINKFHKLITFTKKVKESGPYDVLYTRNDPVYLILAWYLKTKNIIRLHFHQISHLHAFASSKKNMIYKIKTVGDLILRKKFLKYADRALLISDEMKVFLDQKWPAFSDKYIVFPMGIEVSEFEDIIPYNQKQLDVTYIGTLAKSRRVDIIIDAVKLYNDTYGPLKLHIWGQSHDKQDDIDLKAHTKKIGAENLVTFYGKVARKEVIENIKNTKIGMAAIPNTGLLKQISPTKLMEYLAAGCCVVATKGIRDQEDIVNEAYGNGHLIDFTAEDIAKAVHSILSDPANADALSQKGREYIFKKRSYTEMASRIWSEFDVLLK</sequence>
<dbReference type="RefSeq" id="WP_094416873.1">
    <property type="nucleotide sequence ID" value="NZ_NOXV01000304.1"/>
</dbReference>
<gene>
    <name evidence="4" type="ORF">CHU92_14675</name>
</gene>
<reference evidence="4 5" key="1">
    <citation type="submission" date="2017-07" db="EMBL/GenBank/DDBJ databases">
        <title>Flavobacterium cyanobacteriorum sp. nov., isolated from cyanobacterial aggregates in a eutrophic lake.</title>
        <authorList>
            <person name="Cai H."/>
        </authorList>
    </citation>
    <scope>NUCLEOTIDE SEQUENCE [LARGE SCALE GENOMIC DNA]</scope>
    <source>
        <strain evidence="4 5">TH021</strain>
    </source>
</reference>
<evidence type="ECO:0000259" key="3">
    <source>
        <dbReference type="Pfam" id="PF00534"/>
    </source>
</evidence>
<dbReference type="EMBL" id="NOXV01000304">
    <property type="protein sequence ID" value="OYQ32117.1"/>
    <property type="molecule type" value="Genomic_DNA"/>
</dbReference>
<keyword evidence="2" id="KW-0808">Transferase</keyword>
<keyword evidence="1" id="KW-0328">Glycosyltransferase</keyword>
<keyword evidence="5" id="KW-1185">Reference proteome</keyword>
<dbReference type="Proteomes" id="UP000216605">
    <property type="component" value="Unassembled WGS sequence"/>
</dbReference>
<evidence type="ECO:0000256" key="2">
    <source>
        <dbReference type="ARBA" id="ARBA00022679"/>
    </source>
</evidence>
<protein>
    <recommendedName>
        <fullName evidence="3">Glycosyl transferase family 1 domain-containing protein</fullName>
    </recommendedName>
</protein>
<dbReference type="OrthoDB" id="9790710at2"/>
<evidence type="ECO:0000256" key="1">
    <source>
        <dbReference type="ARBA" id="ARBA00022676"/>
    </source>
</evidence>
<comment type="caution">
    <text evidence="4">The sequence shown here is derived from an EMBL/GenBank/DDBJ whole genome shotgun (WGS) entry which is preliminary data.</text>
</comment>
<feature type="domain" description="Glycosyl transferase family 1" evidence="3">
    <location>
        <begin position="197"/>
        <end position="367"/>
    </location>
</feature>
<dbReference type="CDD" id="cd03801">
    <property type="entry name" value="GT4_PimA-like"/>
    <property type="match status" value="1"/>
</dbReference>
<dbReference type="Pfam" id="PF00534">
    <property type="entry name" value="Glycos_transf_1"/>
    <property type="match status" value="1"/>
</dbReference>
<name>A0A255YSE2_9FLAO</name>
<dbReference type="Gene3D" id="3.40.50.2000">
    <property type="entry name" value="Glycogen Phosphorylase B"/>
    <property type="match status" value="2"/>
</dbReference>
<dbReference type="InterPro" id="IPR001296">
    <property type="entry name" value="Glyco_trans_1"/>
</dbReference>
<evidence type="ECO:0000313" key="5">
    <source>
        <dbReference type="Proteomes" id="UP000216605"/>
    </source>
</evidence>
<accession>A0A255YSE2</accession>
<dbReference type="AlphaFoldDB" id="A0A255YSE2"/>
<dbReference type="PANTHER" id="PTHR12526:SF629">
    <property type="entry name" value="TEICHURONIC ACID BIOSYNTHESIS GLYCOSYLTRANSFERASE TUAH-RELATED"/>
    <property type="match status" value="1"/>
</dbReference>
<evidence type="ECO:0000313" key="4">
    <source>
        <dbReference type="EMBL" id="OYQ32117.1"/>
    </source>
</evidence>
<organism evidence="4 5">
    <name type="scientific">Flavobacterium cyanobacteriorum</name>
    <dbReference type="NCBI Taxonomy" id="2022802"/>
    <lineage>
        <taxon>Bacteria</taxon>
        <taxon>Pseudomonadati</taxon>
        <taxon>Bacteroidota</taxon>
        <taxon>Flavobacteriia</taxon>
        <taxon>Flavobacteriales</taxon>
        <taxon>Flavobacteriaceae</taxon>
        <taxon>Flavobacterium</taxon>
    </lineage>
</organism>
<proteinExistence type="predicted"/>
<dbReference type="GO" id="GO:0016757">
    <property type="term" value="F:glycosyltransferase activity"/>
    <property type="evidence" value="ECO:0007669"/>
    <property type="project" value="UniProtKB-KW"/>
</dbReference>